<dbReference type="Proteomes" id="UP001632038">
    <property type="component" value="Unassembled WGS sequence"/>
</dbReference>
<comment type="caution">
    <text evidence="1">The sequence shown here is derived from an EMBL/GenBank/DDBJ whole genome shotgun (WGS) entry which is preliminary data.</text>
</comment>
<dbReference type="AlphaFoldDB" id="A0ABD3BB73"/>
<dbReference type="PANTHER" id="PTHR37695">
    <property type="entry name" value="RECOMBINATION INITIATION DEFECTS 3-RELATED"/>
    <property type="match status" value="1"/>
</dbReference>
<organism evidence="1 2">
    <name type="scientific">Castilleja foliolosa</name>
    <dbReference type="NCBI Taxonomy" id="1961234"/>
    <lineage>
        <taxon>Eukaryota</taxon>
        <taxon>Viridiplantae</taxon>
        <taxon>Streptophyta</taxon>
        <taxon>Embryophyta</taxon>
        <taxon>Tracheophyta</taxon>
        <taxon>Spermatophyta</taxon>
        <taxon>Magnoliopsida</taxon>
        <taxon>eudicotyledons</taxon>
        <taxon>Gunneridae</taxon>
        <taxon>Pentapetalae</taxon>
        <taxon>asterids</taxon>
        <taxon>lamiids</taxon>
        <taxon>Lamiales</taxon>
        <taxon>Orobanchaceae</taxon>
        <taxon>Pedicularideae</taxon>
        <taxon>Castillejinae</taxon>
        <taxon>Castilleja</taxon>
    </lineage>
</organism>
<sequence length="125" mass="14168">MTLKLNKVCDLNSISVLPPQSSEVEFIFQWTKVFFDYGRSQTASQIRLQQTQLTLSQGASSQHGLFSQFSRNSQYDILTNKCHFIVPELGSDISVSCASNKAVNKYKEAKPKAYKDLLTKIVNHY</sequence>
<accession>A0ABD3BB73</accession>
<dbReference type="EMBL" id="JAVIJP010000104">
    <property type="protein sequence ID" value="KAL3614630.1"/>
    <property type="molecule type" value="Genomic_DNA"/>
</dbReference>
<name>A0ABD3BB73_9LAMI</name>
<proteinExistence type="predicted"/>
<evidence type="ECO:0000313" key="1">
    <source>
        <dbReference type="EMBL" id="KAL3614630.1"/>
    </source>
</evidence>
<gene>
    <name evidence="1" type="ORF">CASFOL_041525</name>
</gene>
<evidence type="ECO:0000313" key="2">
    <source>
        <dbReference type="Proteomes" id="UP001632038"/>
    </source>
</evidence>
<keyword evidence="2" id="KW-1185">Reference proteome</keyword>
<dbReference type="InterPro" id="IPR034546">
    <property type="entry name" value="PAIR1"/>
</dbReference>
<dbReference type="PANTHER" id="PTHR37695:SF1">
    <property type="entry name" value="RECOMBINATION INITIATION DEFECTS 3-RELATED"/>
    <property type="match status" value="1"/>
</dbReference>
<protein>
    <submittedName>
        <fullName evidence="1">Uncharacterized protein</fullName>
    </submittedName>
</protein>
<reference evidence="2" key="1">
    <citation type="journal article" date="2024" name="IScience">
        <title>Strigolactones Initiate the Formation of Haustorium-like Structures in Castilleja.</title>
        <authorList>
            <person name="Buerger M."/>
            <person name="Peterson D."/>
            <person name="Chory J."/>
        </authorList>
    </citation>
    <scope>NUCLEOTIDE SEQUENCE [LARGE SCALE GENOMIC DNA]</scope>
</reference>